<dbReference type="InterPro" id="IPR008266">
    <property type="entry name" value="Tyr_kinase_AS"/>
</dbReference>
<dbReference type="InterPro" id="IPR020635">
    <property type="entry name" value="Tyr_kinase_cat_dom"/>
</dbReference>
<dbReference type="Pfam" id="PF07714">
    <property type="entry name" value="PK_Tyr_Ser-Thr"/>
    <property type="match status" value="2"/>
</dbReference>
<name>T1KZT0_TETUR</name>
<dbReference type="EnsemblMetazoa" id="tetur297g00010.1">
    <property type="protein sequence ID" value="tetur297g00010.1"/>
    <property type="gene ID" value="tetur297g00010"/>
</dbReference>
<dbReference type="InterPro" id="IPR000719">
    <property type="entry name" value="Prot_kinase_dom"/>
</dbReference>
<dbReference type="PANTHER" id="PTHR24416:SF600">
    <property type="entry name" value="PDGF- AND VEGF-RECEPTOR RELATED, ISOFORM J"/>
    <property type="match status" value="1"/>
</dbReference>
<dbReference type="PROSITE" id="PS00109">
    <property type="entry name" value="PROTEIN_KINASE_TYR"/>
    <property type="match status" value="1"/>
</dbReference>
<dbReference type="GO" id="GO:0043235">
    <property type="term" value="C:receptor complex"/>
    <property type="evidence" value="ECO:0007669"/>
    <property type="project" value="TreeGrafter"/>
</dbReference>
<dbReference type="AlphaFoldDB" id="T1KZT0"/>
<dbReference type="InterPro" id="IPR050122">
    <property type="entry name" value="RTK"/>
</dbReference>
<dbReference type="GO" id="GO:0005524">
    <property type="term" value="F:ATP binding"/>
    <property type="evidence" value="ECO:0007669"/>
    <property type="project" value="InterPro"/>
</dbReference>
<organism evidence="2 3">
    <name type="scientific">Tetranychus urticae</name>
    <name type="common">Two-spotted spider mite</name>
    <dbReference type="NCBI Taxonomy" id="32264"/>
    <lineage>
        <taxon>Eukaryota</taxon>
        <taxon>Metazoa</taxon>
        <taxon>Ecdysozoa</taxon>
        <taxon>Arthropoda</taxon>
        <taxon>Chelicerata</taxon>
        <taxon>Arachnida</taxon>
        <taxon>Acari</taxon>
        <taxon>Acariformes</taxon>
        <taxon>Trombidiformes</taxon>
        <taxon>Prostigmata</taxon>
        <taxon>Eleutherengona</taxon>
        <taxon>Raphignathae</taxon>
        <taxon>Tetranychoidea</taxon>
        <taxon>Tetranychidae</taxon>
        <taxon>Tetranychus</taxon>
    </lineage>
</organism>
<dbReference type="HOGENOM" id="CLU_984581_0_0_1"/>
<evidence type="ECO:0000313" key="2">
    <source>
        <dbReference type="EnsemblMetazoa" id="tetur297g00010.1"/>
    </source>
</evidence>
<dbReference type="EMBL" id="CAEY01000752">
    <property type="status" value="NOT_ANNOTATED_CDS"/>
    <property type="molecule type" value="Genomic_DNA"/>
</dbReference>
<dbReference type="InterPro" id="IPR011009">
    <property type="entry name" value="Kinase-like_dom_sf"/>
</dbReference>
<dbReference type="PROSITE" id="PS50011">
    <property type="entry name" value="PROTEIN_KINASE_DOM"/>
    <property type="match status" value="1"/>
</dbReference>
<protein>
    <recommendedName>
        <fullName evidence="1">Protein kinase domain-containing protein</fullName>
    </recommendedName>
</protein>
<dbReference type="Gene3D" id="1.10.510.10">
    <property type="entry name" value="Transferase(Phosphotransferase) domain 1"/>
    <property type="match status" value="2"/>
</dbReference>
<dbReference type="SMART" id="SM00219">
    <property type="entry name" value="TyrKc"/>
    <property type="match status" value="1"/>
</dbReference>
<dbReference type="SUPFAM" id="SSF56112">
    <property type="entry name" value="Protein kinase-like (PK-like)"/>
    <property type="match status" value="1"/>
</dbReference>
<accession>T1KZT0</accession>
<dbReference type="STRING" id="32264.T1KZT0"/>
<dbReference type="GO" id="GO:0007169">
    <property type="term" value="P:cell surface receptor protein tyrosine kinase signaling pathway"/>
    <property type="evidence" value="ECO:0007669"/>
    <property type="project" value="TreeGrafter"/>
</dbReference>
<evidence type="ECO:0000259" key="1">
    <source>
        <dbReference type="PROSITE" id="PS50011"/>
    </source>
</evidence>
<dbReference type="InterPro" id="IPR001245">
    <property type="entry name" value="Ser-Thr/Tyr_kinase_cat_dom"/>
</dbReference>
<proteinExistence type="predicted"/>
<dbReference type="eggNOG" id="KOG0200">
    <property type="taxonomic scope" value="Eukaryota"/>
</dbReference>
<sequence length="283" mass="33311">MVPLRVVPLSVEWESAENQKNSSSQRLVQMNGNCSWEDMPSSSSYVDISNKNTDQMDSHNRYENVMENKRTEESKSIISTSDLVAFAFQVAKGMNYLQQKKLIHRDLAARNILVAEQKIVKICDFGLARDIQHEYNYKTKSSTRLPIKWMAIESNIYIKIRFLVLRFIIYAQSLHGYRMDRPDKCPLDIYYIMTDCWKSEPIERPDFGQSVDKLSKMMDETIVNYYSVLNSLYEEVNKMLTSENDADPTRYVPMMRSIEGYEVMNLAERINRFENYYYNNYIS</sequence>
<dbReference type="GO" id="GO:0005886">
    <property type="term" value="C:plasma membrane"/>
    <property type="evidence" value="ECO:0007669"/>
    <property type="project" value="TreeGrafter"/>
</dbReference>
<evidence type="ECO:0000313" key="3">
    <source>
        <dbReference type="Proteomes" id="UP000015104"/>
    </source>
</evidence>
<reference evidence="2" key="2">
    <citation type="submission" date="2015-06" db="UniProtKB">
        <authorList>
            <consortium name="EnsemblMetazoa"/>
        </authorList>
    </citation>
    <scope>IDENTIFICATION</scope>
</reference>
<keyword evidence="3" id="KW-1185">Reference proteome</keyword>
<dbReference type="Proteomes" id="UP000015104">
    <property type="component" value="Unassembled WGS sequence"/>
</dbReference>
<feature type="domain" description="Protein kinase" evidence="1">
    <location>
        <begin position="1"/>
        <end position="264"/>
    </location>
</feature>
<dbReference type="GO" id="GO:0004714">
    <property type="term" value="F:transmembrane receptor protein tyrosine kinase activity"/>
    <property type="evidence" value="ECO:0007669"/>
    <property type="project" value="TreeGrafter"/>
</dbReference>
<dbReference type="PANTHER" id="PTHR24416">
    <property type="entry name" value="TYROSINE-PROTEIN KINASE RECEPTOR"/>
    <property type="match status" value="1"/>
</dbReference>
<reference evidence="3" key="1">
    <citation type="submission" date="2011-08" db="EMBL/GenBank/DDBJ databases">
        <authorList>
            <person name="Rombauts S."/>
        </authorList>
    </citation>
    <scope>NUCLEOTIDE SEQUENCE</scope>
    <source>
        <strain evidence="3">London</strain>
    </source>
</reference>